<evidence type="ECO:0000256" key="2">
    <source>
        <dbReference type="ARBA" id="ARBA00010199"/>
    </source>
</evidence>
<evidence type="ECO:0000313" key="8">
    <source>
        <dbReference type="Proteomes" id="UP000269019"/>
    </source>
</evidence>
<dbReference type="KEGG" id="ccho:CCHOA_07120"/>
<dbReference type="InterPro" id="IPR002528">
    <property type="entry name" value="MATE_fam"/>
</dbReference>
<feature type="transmembrane region" description="Helical" evidence="6">
    <location>
        <begin position="243"/>
        <end position="266"/>
    </location>
</feature>
<feature type="transmembrane region" description="Helical" evidence="6">
    <location>
        <begin position="141"/>
        <end position="159"/>
    </location>
</feature>
<dbReference type="NCBIfam" id="TIGR00797">
    <property type="entry name" value="matE"/>
    <property type="match status" value="1"/>
</dbReference>
<dbReference type="PANTHER" id="PTHR42893:SF46">
    <property type="entry name" value="PROTEIN DETOXIFICATION 44, CHLOROPLASTIC"/>
    <property type="match status" value="1"/>
</dbReference>
<feature type="transmembrane region" description="Helical" evidence="6">
    <location>
        <begin position="171"/>
        <end position="194"/>
    </location>
</feature>
<keyword evidence="4 6" id="KW-1133">Transmembrane helix</keyword>
<comment type="similarity">
    <text evidence="2">Belongs to the multi antimicrobial extrusion (MATE) (TC 2.A.66.1) family.</text>
</comment>
<evidence type="ECO:0000256" key="1">
    <source>
        <dbReference type="ARBA" id="ARBA00004141"/>
    </source>
</evidence>
<dbReference type="GO" id="GO:0042910">
    <property type="term" value="F:xenobiotic transmembrane transporter activity"/>
    <property type="evidence" value="ECO:0007669"/>
    <property type="project" value="InterPro"/>
</dbReference>
<comment type="subcellular location">
    <subcellularLocation>
        <location evidence="1">Membrane</location>
        <topology evidence="1">Multi-pass membrane protein</topology>
    </subcellularLocation>
</comment>
<dbReference type="AlphaFoldDB" id="A0A3G6J764"/>
<organism evidence="7 8">
    <name type="scientific">Corynebacterium choanae</name>
    <dbReference type="NCBI Taxonomy" id="1862358"/>
    <lineage>
        <taxon>Bacteria</taxon>
        <taxon>Bacillati</taxon>
        <taxon>Actinomycetota</taxon>
        <taxon>Actinomycetes</taxon>
        <taxon>Mycobacteriales</taxon>
        <taxon>Corynebacteriaceae</taxon>
        <taxon>Corynebacterium</taxon>
    </lineage>
</organism>
<proteinExistence type="inferred from homology"/>
<feature type="transmembrane region" description="Helical" evidence="6">
    <location>
        <begin position="103"/>
        <end position="129"/>
    </location>
</feature>
<dbReference type="Pfam" id="PF01554">
    <property type="entry name" value="MatE"/>
    <property type="match status" value="2"/>
</dbReference>
<sequence>MASSPTVSSAQTGNQPTVSIAEILALALPALGVLAAPPLYLLLDTAVVGRLGEHDLAALGAATTIQAQVTTQLTFLSYGTTARSARLFGAGRRKDAIAEGVQATWVALAVGIGLATLIVVFAPALTMWLADDPVVAHEATLWLRVAGCGVPLILATMAGNGWLRGIQNTRLPLVFTLLGIVPAALLVPLLVHRFGIVGSAYANLIGEIITAIGFLLCLYKMHDGSWKPDGTIMKKQLVMGRDLIARSLSFQVAFVSAAAVAARFGAASLGAHQIMLQLWSFISMVLDSLAIAAQTLIGAALGGISASHAHALGKKILAWSAVLAAIIAAIFGMGASVIPRIFTTADTVLAAMHYPWWMLVAAILIGGVVFALDGVLLGAGDVVFLRNATMLSALLGFIPGVWLAYHFDLGLTGVWGGLLAFLLLRLGFVVWRFQSLRWARAGAE</sequence>
<dbReference type="GO" id="GO:0005886">
    <property type="term" value="C:plasma membrane"/>
    <property type="evidence" value="ECO:0007669"/>
    <property type="project" value="TreeGrafter"/>
</dbReference>
<evidence type="ECO:0000313" key="7">
    <source>
        <dbReference type="EMBL" id="AZA13816.1"/>
    </source>
</evidence>
<feature type="transmembrane region" description="Helical" evidence="6">
    <location>
        <begin position="20"/>
        <end position="43"/>
    </location>
</feature>
<dbReference type="GO" id="GO:0015297">
    <property type="term" value="F:antiporter activity"/>
    <property type="evidence" value="ECO:0007669"/>
    <property type="project" value="InterPro"/>
</dbReference>
<evidence type="ECO:0000256" key="6">
    <source>
        <dbReference type="SAM" id="Phobius"/>
    </source>
</evidence>
<name>A0A3G6J764_9CORY</name>
<dbReference type="InterPro" id="IPR044644">
    <property type="entry name" value="DinF-like"/>
</dbReference>
<accession>A0A3G6J764</accession>
<keyword evidence="3 6" id="KW-0812">Transmembrane</keyword>
<evidence type="ECO:0000256" key="3">
    <source>
        <dbReference type="ARBA" id="ARBA00022692"/>
    </source>
</evidence>
<feature type="transmembrane region" description="Helical" evidence="6">
    <location>
        <begin position="316"/>
        <end position="342"/>
    </location>
</feature>
<keyword evidence="8" id="KW-1185">Reference proteome</keyword>
<dbReference type="PANTHER" id="PTHR42893">
    <property type="entry name" value="PROTEIN DETOXIFICATION 44, CHLOROPLASTIC-RELATED"/>
    <property type="match status" value="1"/>
</dbReference>
<protein>
    <submittedName>
        <fullName evidence="7">DNA-damage-inducible protein F</fullName>
    </submittedName>
</protein>
<feature type="transmembrane region" description="Helical" evidence="6">
    <location>
        <begin position="200"/>
        <end position="219"/>
    </location>
</feature>
<feature type="transmembrane region" description="Helical" evidence="6">
    <location>
        <begin position="413"/>
        <end position="431"/>
    </location>
</feature>
<feature type="transmembrane region" description="Helical" evidence="6">
    <location>
        <begin position="278"/>
        <end position="304"/>
    </location>
</feature>
<reference evidence="7 8" key="1">
    <citation type="submission" date="2018-11" db="EMBL/GenBank/DDBJ databases">
        <authorList>
            <person name="Kleinhagauer T."/>
            <person name="Glaeser S.P."/>
            <person name="Spergser J."/>
            <person name="Ruckert C."/>
            <person name="Kaempfer P."/>
            <person name="Busse H.-J."/>
        </authorList>
    </citation>
    <scope>NUCLEOTIDE SEQUENCE [LARGE SCALE GENOMIC DNA]</scope>
    <source>
        <strain evidence="7 8">200CH</strain>
    </source>
</reference>
<dbReference type="RefSeq" id="WP_377739838.1">
    <property type="nucleotide sequence ID" value="NZ_CP033896.1"/>
</dbReference>
<gene>
    <name evidence="7" type="primary">dinF</name>
    <name evidence="7" type="ORF">CCHOA_07120</name>
</gene>
<evidence type="ECO:0000256" key="5">
    <source>
        <dbReference type="ARBA" id="ARBA00023136"/>
    </source>
</evidence>
<dbReference type="EMBL" id="CP033896">
    <property type="protein sequence ID" value="AZA13816.1"/>
    <property type="molecule type" value="Genomic_DNA"/>
</dbReference>
<dbReference type="Proteomes" id="UP000269019">
    <property type="component" value="Chromosome"/>
</dbReference>
<feature type="transmembrane region" description="Helical" evidence="6">
    <location>
        <begin position="354"/>
        <end position="376"/>
    </location>
</feature>
<keyword evidence="5 6" id="KW-0472">Membrane</keyword>
<feature type="transmembrane region" description="Helical" evidence="6">
    <location>
        <begin position="388"/>
        <end position="407"/>
    </location>
</feature>
<evidence type="ECO:0000256" key="4">
    <source>
        <dbReference type="ARBA" id="ARBA00022989"/>
    </source>
</evidence>